<sequence length="111" mass="12474">MRRIIQVPEGVGPEMPGLLSLAMDETVWEDGYSLVIDELDNGTLQTFWKHYYGVSAEMVIAGREVAMFRKEILAVAPACSRKPAVFEFLLALSRMCARAHRENHSLHVIAD</sequence>
<dbReference type="EMBL" id="JXQQ01000003">
    <property type="protein sequence ID" value="KIQ37200.1"/>
    <property type="molecule type" value="Genomic_DNA"/>
</dbReference>
<evidence type="ECO:0000313" key="2">
    <source>
        <dbReference type="Proteomes" id="UP000032067"/>
    </source>
</evidence>
<evidence type="ECO:0000313" key="1">
    <source>
        <dbReference type="EMBL" id="KIQ37200.1"/>
    </source>
</evidence>
<dbReference type="RefSeq" id="WP_042576882.1">
    <property type="nucleotide sequence ID" value="NZ_JXQQ01000003.1"/>
</dbReference>
<organism evidence="1 2">
    <name type="scientific">Variovorax paradoxus</name>
    <dbReference type="NCBI Taxonomy" id="34073"/>
    <lineage>
        <taxon>Bacteria</taxon>
        <taxon>Pseudomonadati</taxon>
        <taxon>Pseudomonadota</taxon>
        <taxon>Betaproteobacteria</taxon>
        <taxon>Burkholderiales</taxon>
        <taxon>Comamonadaceae</taxon>
        <taxon>Variovorax</taxon>
    </lineage>
</organism>
<dbReference type="Proteomes" id="UP000032067">
    <property type="component" value="Unassembled WGS sequence"/>
</dbReference>
<gene>
    <name evidence="1" type="ORF">RT97_00830</name>
</gene>
<protein>
    <submittedName>
        <fullName evidence="1">Uncharacterized protein</fullName>
    </submittedName>
</protein>
<comment type="caution">
    <text evidence="1">The sequence shown here is derived from an EMBL/GenBank/DDBJ whole genome shotgun (WGS) entry which is preliminary data.</text>
</comment>
<proteinExistence type="predicted"/>
<name>A0A0D0N741_VARPD</name>
<reference evidence="1 2" key="1">
    <citation type="submission" date="2014-12" db="EMBL/GenBank/DDBJ databases">
        <title>16Stimator: statistical estimation of ribosomal gene copy numbers from draft genome assemblies.</title>
        <authorList>
            <person name="Perisin M.A."/>
            <person name="Vetter M."/>
            <person name="Gilbert J.A."/>
            <person name="Bergelson J."/>
        </authorList>
    </citation>
    <scope>NUCLEOTIDE SEQUENCE [LARGE SCALE GENOMIC DNA]</scope>
    <source>
        <strain evidence="1 2">MEDvA23</strain>
    </source>
</reference>
<dbReference type="AlphaFoldDB" id="A0A0D0N741"/>
<dbReference type="OrthoDB" id="8851803at2"/>
<accession>A0A0D0N741</accession>